<name>A0ABV3IEN0_9BACI</name>
<protein>
    <submittedName>
        <fullName evidence="1">AHH domain-containing protein</fullName>
    </submittedName>
</protein>
<dbReference type="Proteomes" id="UP001552502">
    <property type="component" value="Unassembled WGS sequence"/>
</dbReference>
<sequence length="151" mass="16933">MAGSVNATKMNKFKNAIQNNIFSVDELSEISKKMPDLGISKEYNEALIKMNFGKYLKGLIGAPPADMINLHAHHILFKKGLGEAQQKLVQEGQELLRKHGIEPIIGDENLVWAPIRIAGQHGIERLQHIVDKLKEVDAMGGTRTRKRMVLR</sequence>
<evidence type="ECO:0000313" key="2">
    <source>
        <dbReference type="Proteomes" id="UP001552502"/>
    </source>
</evidence>
<dbReference type="EMBL" id="JBEGIE010000045">
    <property type="protein sequence ID" value="MEV4912732.1"/>
    <property type="molecule type" value="Genomic_DNA"/>
</dbReference>
<organism evidence="1 2">
    <name type="scientific">Bacillus proteolyticus</name>
    <dbReference type="NCBI Taxonomy" id="2026192"/>
    <lineage>
        <taxon>Bacteria</taxon>
        <taxon>Bacillati</taxon>
        <taxon>Bacillota</taxon>
        <taxon>Bacilli</taxon>
        <taxon>Bacillales</taxon>
        <taxon>Bacillaceae</taxon>
        <taxon>Bacillus</taxon>
        <taxon>Bacillus cereus group</taxon>
    </lineage>
</organism>
<comment type="caution">
    <text evidence="1">The sequence shown here is derived from an EMBL/GenBank/DDBJ whole genome shotgun (WGS) entry which is preliminary data.</text>
</comment>
<gene>
    <name evidence="1" type="ORF">MRBLBA1_003579</name>
</gene>
<accession>A0ABV3IEN0</accession>
<reference evidence="1 2" key="1">
    <citation type="journal article" date="2023" name="Proc. Natl. Acad. Sci. U.S.A.">
        <title>Bacterial tolerance to host-exuded specialized metabolites structures the maize root microbiome.</title>
        <authorList>
            <person name="Thoenen L."/>
            <person name="Giroud C."/>
            <person name="Kreuzer M."/>
            <person name="Waelchli J."/>
            <person name="Gfeller V."/>
            <person name="Deslandes-Herold G."/>
            <person name="Mateo P."/>
            <person name="Robert C.A.M."/>
            <person name="Ahrens C.H."/>
            <person name="Rubio-Somoza I."/>
            <person name="Bruggmann R."/>
            <person name="Erb M."/>
            <person name="Schlaeppi K."/>
        </authorList>
    </citation>
    <scope>NUCLEOTIDE SEQUENCE [LARGE SCALE GENOMIC DNA]</scope>
    <source>
        <strain evidence="1 2">LBA1-1-1.1</strain>
    </source>
</reference>
<keyword evidence="2" id="KW-1185">Reference proteome</keyword>
<proteinExistence type="predicted"/>
<evidence type="ECO:0000313" key="1">
    <source>
        <dbReference type="EMBL" id="MEV4912732.1"/>
    </source>
</evidence>
<dbReference type="RefSeq" id="WP_199640431.1">
    <property type="nucleotide sequence ID" value="NZ_JBEGIE010000045.1"/>
</dbReference>